<reference evidence="13 14" key="1">
    <citation type="submission" date="2021-03" db="EMBL/GenBank/DDBJ databases">
        <authorList>
            <person name="Gilmore M.S."/>
            <person name="Schwartzman J."/>
            <person name="Van Tyne D."/>
            <person name="Martin M."/>
            <person name="Earl A.M."/>
            <person name="Manson A.L."/>
            <person name="Straub T."/>
            <person name="Salamzade R."/>
            <person name="Saavedra J."/>
            <person name="Lebreton F."/>
            <person name="Prichula J."/>
            <person name="Schaufler K."/>
            <person name="Gaca A."/>
            <person name="Sgardioli B."/>
            <person name="Wagenaar J."/>
            <person name="Strong T."/>
        </authorList>
    </citation>
    <scope>NUCLEOTIDE SEQUENCE [LARGE SCALE GENOMIC DNA]</scope>
    <source>
        <strain evidence="13 14">DIV2402</strain>
    </source>
</reference>
<dbReference type="PANTHER" id="PTHR43738:SF1">
    <property type="entry name" value="HEMIN TRANSPORT SYSTEM PERMEASE PROTEIN HRTB-RELATED"/>
    <property type="match status" value="1"/>
</dbReference>
<feature type="transmembrane region" description="Helical" evidence="11">
    <location>
        <begin position="234"/>
        <end position="254"/>
    </location>
</feature>
<name>A0ABZ2SKC4_9ENTE</name>
<evidence type="ECO:0000256" key="8">
    <source>
        <dbReference type="ARBA" id="ARBA00022989"/>
    </source>
</evidence>
<evidence type="ECO:0000256" key="11">
    <source>
        <dbReference type="SAM" id="Phobius"/>
    </source>
</evidence>
<organism evidence="13 14">
    <name type="scientific">Candidatus Enterococcus lowellii</name>
    <dbReference type="NCBI Taxonomy" id="2230877"/>
    <lineage>
        <taxon>Bacteria</taxon>
        <taxon>Bacillati</taxon>
        <taxon>Bacillota</taxon>
        <taxon>Bacilli</taxon>
        <taxon>Lactobacillales</taxon>
        <taxon>Enterococcaceae</taxon>
        <taxon>Enterococcus</taxon>
    </lineage>
</organism>
<dbReference type="InterPro" id="IPR003838">
    <property type="entry name" value="ABC3_permease_C"/>
</dbReference>
<evidence type="ECO:0000256" key="3">
    <source>
        <dbReference type="ARBA" id="ARBA00011131"/>
    </source>
</evidence>
<sequence length="351" mass="38359">MFLAIKEMRYAKLRYGLIIGMMLLIAYVVFMLSGLARGLAEEFKKGVEDWQAQEIILSEEANKTLTASQLTMDDFDQITAKQKAPVGIYNGAIKGAEQNVTVFGTAEKAFLLPTLIKGTRFKQNNEIIIPENLAKDGYHLGDTIKIGNYPEALTIVGITSENYYTVTPVIYTNLETWTQLKFGDQPLNNQPINAVVTKEKAQLPSTNEKMTSLTTPELIENIPGYSAQNLTLDAMIYFLFVVATAVVGIFMYVITLQKTAIFGVMKAQGIRNSFLANSLIAQAFIVGVIGVGLAIFLAFGTSLVLPDAMPFAIIWSQWGLYSGLLISVAIIGGLFSIRTVTKVDPITAIGG</sequence>
<comment type="subcellular location">
    <subcellularLocation>
        <location evidence="1">Cell membrane</location>
        <topology evidence="1">Multi-pass membrane protein</topology>
    </subcellularLocation>
</comment>
<evidence type="ECO:0000259" key="12">
    <source>
        <dbReference type="Pfam" id="PF02687"/>
    </source>
</evidence>
<evidence type="ECO:0000256" key="7">
    <source>
        <dbReference type="ARBA" id="ARBA00022692"/>
    </source>
</evidence>
<evidence type="ECO:0000256" key="6">
    <source>
        <dbReference type="ARBA" id="ARBA00022475"/>
    </source>
</evidence>
<feature type="domain" description="ABC3 transporter permease C-terminal" evidence="12">
    <location>
        <begin position="235"/>
        <end position="345"/>
    </location>
</feature>
<keyword evidence="7 11" id="KW-0812">Transmembrane</keyword>
<comment type="similarity">
    <text evidence="2">Belongs to the ABC-4 integral membrane protein family. HrtB subfamily.</text>
</comment>
<evidence type="ECO:0000256" key="9">
    <source>
        <dbReference type="ARBA" id="ARBA00023136"/>
    </source>
</evidence>
<feature type="transmembrane region" description="Helical" evidence="11">
    <location>
        <begin position="274"/>
        <end position="298"/>
    </location>
</feature>
<proteinExistence type="inferred from homology"/>
<evidence type="ECO:0000256" key="10">
    <source>
        <dbReference type="ARBA" id="ARBA00024973"/>
    </source>
</evidence>
<keyword evidence="8 11" id="KW-1133">Transmembrane helix</keyword>
<evidence type="ECO:0000313" key="13">
    <source>
        <dbReference type="EMBL" id="WYJ75955.1"/>
    </source>
</evidence>
<evidence type="ECO:0000256" key="5">
    <source>
        <dbReference type="ARBA" id="ARBA00022448"/>
    </source>
</evidence>
<feature type="transmembrane region" description="Helical" evidence="11">
    <location>
        <begin position="15"/>
        <end position="36"/>
    </location>
</feature>
<evidence type="ECO:0000256" key="4">
    <source>
        <dbReference type="ARBA" id="ARBA00016962"/>
    </source>
</evidence>
<dbReference type="Proteomes" id="UP000664701">
    <property type="component" value="Chromosome"/>
</dbReference>
<accession>A0ABZ2SKC4</accession>
<reference evidence="13 14" key="2">
    <citation type="submission" date="2024-03" db="EMBL/GenBank/DDBJ databases">
        <title>The Genome Sequence of Enterococcus sp. DIV2402.</title>
        <authorList>
            <consortium name="The Broad Institute Genomics Platform"/>
            <consortium name="The Broad Institute Microbial Omics Core"/>
            <consortium name="The Broad Institute Genomic Center for Infectious Diseases"/>
            <person name="Earl A."/>
            <person name="Manson A."/>
            <person name="Gilmore M."/>
            <person name="Schwartman J."/>
            <person name="Shea T."/>
            <person name="Abouelleil A."/>
            <person name="Cao P."/>
            <person name="Chapman S."/>
            <person name="Cusick C."/>
            <person name="Young S."/>
            <person name="Neafsey D."/>
            <person name="Nusbaum C."/>
            <person name="Birren B."/>
        </authorList>
    </citation>
    <scope>NUCLEOTIDE SEQUENCE [LARGE SCALE GENOMIC DNA]</scope>
    <source>
        <strain evidence="13 14">DIV2402</strain>
    </source>
</reference>
<evidence type="ECO:0000313" key="14">
    <source>
        <dbReference type="Proteomes" id="UP000664701"/>
    </source>
</evidence>
<comment type="subunit">
    <text evidence="3">The complex is composed of two ATP-binding proteins (HrtA), two transmembrane proteins (HrtB) and a solute-binding protein.</text>
</comment>
<dbReference type="InterPro" id="IPR051125">
    <property type="entry name" value="ABC-4/HrtB_transporter"/>
</dbReference>
<comment type="function">
    <text evidence="10">Part of the ABC transporter complex hrt involved in hemin import. Responsible for the translocation of the substrate across the membrane.</text>
</comment>
<dbReference type="Pfam" id="PF02687">
    <property type="entry name" value="FtsX"/>
    <property type="match status" value="1"/>
</dbReference>
<gene>
    <name evidence="13" type="ORF">DOK78_000543</name>
</gene>
<dbReference type="PANTHER" id="PTHR43738">
    <property type="entry name" value="ABC TRANSPORTER, MEMBRANE PROTEIN"/>
    <property type="match status" value="1"/>
</dbReference>
<dbReference type="RefSeq" id="WP_207942018.1">
    <property type="nucleotide sequence ID" value="NZ_CP147251.1"/>
</dbReference>
<protein>
    <recommendedName>
        <fullName evidence="4">Putative hemin transport system permease protein HrtB</fullName>
    </recommendedName>
</protein>
<evidence type="ECO:0000256" key="1">
    <source>
        <dbReference type="ARBA" id="ARBA00004651"/>
    </source>
</evidence>
<keyword evidence="6" id="KW-1003">Cell membrane</keyword>
<keyword evidence="14" id="KW-1185">Reference proteome</keyword>
<dbReference type="EMBL" id="CP147251">
    <property type="protein sequence ID" value="WYJ75955.1"/>
    <property type="molecule type" value="Genomic_DNA"/>
</dbReference>
<keyword evidence="9 11" id="KW-0472">Membrane</keyword>
<evidence type="ECO:0000256" key="2">
    <source>
        <dbReference type="ARBA" id="ARBA00008697"/>
    </source>
</evidence>
<keyword evidence="5" id="KW-0813">Transport</keyword>
<feature type="transmembrane region" description="Helical" evidence="11">
    <location>
        <begin position="318"/>
        <end position="337"/>
    </location>
</feature>